<comment type="similarity">
    <text evidence="1">Belongs to the peptidase M16 family.</text>
</comment>
<dbReference type="InterPro" id="IPR050361">
    <property type="entry name" value="MPP/UQCRC_Complex"/>
</dbReference>
<evidence type="ECO:0000313" key="4">
    <source>
        <dbReference type="EMBL" id="PJF47124.1"/>
    </source>
</evidence>
<dbReference type="GO" id="GO:0046872">
    <property type="term" value="F:metal ion binding"/>
    <property type="evidence" value="ECO:0007669"/>
    <property type="project" value="InterPro"/>
</dbReference>
<protein>
    <submittedName>
        <fullName evidence="4">Insulinase family protein</fullName>
    </submittedName>
</protein>
<proteinExistence type="inferred from homology"/>
<evidence type="ECO:0000313" key="5">
    <source>
        <dbReference type="Proteomes" id="UP000230790"/>
    </source>
</evidence>
<accession>A0A2M8QBF8</accession>
<dbReference type="Gene3D" id="3.30.830.10">
    <property type="entry name" value="Metalloenzyme, LuxS/M16 peptidase-like"/>
    <property type="match status" value="2"/>
</dbReference>
<gene>
    <name evidence="4" type="ORF">CUN48_10240</name>
</gene>
<dbReference type="SUPFAM" id="SSF63411">
    <property type="entry name" value="LuxS/MPP-like metallohydrolase"/>
    <property type="match status" value="2"/>
</dbReference>
<feature type="domain" description="Peptidase M16 N-terminal" evidence="2">
    <location>
        <begin position="57"/>
        <end position="202"/>
    </location>
</feature>
<dbReference type="EMBL" id="PGTN01000066">
    <property type="protein sequence ID" value="PJF47124.1"/>
    <property type="molecule type" value="Genomic_DNA"/>
</dbReference>
<dbReference type="Proteomes" id="UP000230790">
    <property type="component" value="Unassembled WGS sequence"/>
</dbReference>
<sequence length="472" mass="52301">MSSDVARGLARLCASLTEPWPGYMAKRSSKTSRTPARMRVARVGDGIVRAKLPNGLRVIAKEMHAAPVAALSVWYRVGSRNEHSGITGISHWVEHLMFKGTRRYSEFDLDRLISRNGGVNNAFTWLDFTTYYETLPADKLTLALDLEADRMTNARFDSRAVALERDVILNERQMYENNPAFRLGEEIQAAAFKVHPYGHEIIGYACDLQALTRDDVYAYYRRYYAPNNAVIAVAGDFDARDILAHIERRYGRLKPAPPAPAVAAVEPPQRGERRVVVRGEGDTDYLTLAFHAPAATHADYMAFVALDAVLCGANGLSFFGGGGNNRSSRLSRALVDGGYAADVSGSLVPTLDPFLYTLQATVMAGREVAEVEAKVWAELDRVRRDGVTRAELDKAIKQTRAQLVFSTETATSQAFWLGFSEVIADYTWFTTFLERLMRVSPEDVVCVANRYLTRDNVTVGCYLGQDKANGSA</sequence>
<organism evidence="4 5">
    <name type="scientific">Candidatus Thermofonsia Clade 3 bacterium</name>
    <dbReference type="NCBI Taxonomy" id="2364212"/>
    <lineage>
        <taxon>Bacteria</taxon>
        <taxon>Bacillati</taxon>
        <taxon>Chloroflexota</taxon>
        <taxon>Candidatus Thermofontia</taxon>
        <taxon>Candidatus Thermofonsia Clade 3</taxon>
    </lineage>
</organism>
<evidence type="ECO:0000259" key="2">
    <source>
        <dbReference type="Pfam" id="PF00675"/>
    </source>
</evidence>
<dbReference type="InterPro" id="IPR007863">
    <property type="entry name" value="Peptidase_M16_C"/>
</dbReference>
<dbReference type="AlphaFoldDB" id="A0A2M8QBF8"/>
<reference evidence="4 5" key="1">
    <citation type="submission" date="2017-11" db="EMBL/GenBank/DDBJ databases">
        <title>Evolution of Phototrophy in the Chloroflexi Phylum Driven by Horizontal Gene Transfer.</title>
        <authorList>
            <person name="Ward L.M."/>
            <person name="Hemp J."/>
            <person name="Shih P.M."/>
            <person name="Mcglynn S.E."/>
            <person name="Fischer W."/>
        </authorList>
    </citation>
    <scope>NUCLEOTIDE SEQUENCE [LARGE SCALE GENOMIC DNA]</scope>
    <source>
        <strain evidence="4">JP3_7</strain>
    </source>
</reference>
<name>A0A2M8QBF8_9CHLR</name>
<dbReference type="PANTHER" id="PTHR11851">
    <property type="entry name" value="METALLOPROTEASE"/>
    <property type="match status" value="1"/>
</dbReference>
<evidence type="ECO:0000256" key="1">
    <source>
        <dbReference type="ARBA" id="ARBA00007261"/>
    </source>
</evidence>
<dbReference type="InterPro" id="IPR011765">
    <property type="entry name" value="Pept_M16_N"/>
</dbReference>
<evidence type="ECO:0000259" key="3">
    <source>
        <dbReference type="Pfam" id="PF05193"/>
    </source>
</evidence>
<comment type="caution">
    <text evidence="4">The sequence shown here is derived from an EMBL/GenBank/DDBJ whole genome shotgun (WGS) entry which is preliminary data.</text>
</comment>
<dbReference type="Pfam" id="PF00675">
    <property type="entry name" value="Peptidase_M16"/>
    <property type="match status" value="1"/>
</dbReference>
<dbReference type="Pfam" id="PF05193">
    <property type="entry name" value="Peptidase_M16_C"/>
    <property type="match status" value="1"/>
</dbReference>
<feature type="domain" description="Peptidase M16 C-terminal" evidence="3">
    <location>
        <begin position="211"/>
        <end position="398"/>
    </location>
</feature>
<dbReference type="InterPro" id="IPR011249">
    <property type="entry name" value="Metalloenz_LuxS/M16"/>
</dbReference>
<dbReference type="PANTHER" id="PTHR11851:SF49">
    <property type="entry name" value="MITOCHONDRIAL-PROCESSING PEPTIDASE SUBUNIT ALPHA"/>
    <property type="match status" value="1"/>
</dbReference>